<dbReference type="PANTHER" id="PTHR21432">
    <property type="entry name" value="ACETYL-COA HYDROLASE-RELATED"/>
    <property type="match status" value="1"/>
</dbReference>
<name>A0A0R3QMD1_9BILA</name>
<dbReference type="InterPro" id="IPR038460">
    <property type="entry name" value="AcetylCoA_hyd_C_sf"/>
</dbReference>
<evidence type="ECO:0000313" key="1">
    <source>
        <dbReference type="EMBL" id="VDO23032.1"/>
    </source>
</evidence>
<dbReference type="STRING" id="42155.A0A0R3QMD1"/>
<gene>
    <name evidence="1" type="ORF">BTMF_LOCUS6917</name>
</gene>
<dbReference type="Proteomes" id="UP000280834">
    <property type="component" value="Unassembled WGS sequence"/>
</dbReference>
<dbReference type="EMBL" id="UZAG01015746">
    <property type="protein sequence ID" value="VDO23032.1"/>
    <property type="molecule type" value="Genomic_DNA"/>
</dbReference>
<evidence type="ECO:0000313" key="2">
    <source>
        <dbReference type="Proteomes" id="UP000280834"/>
    </source>
</evidence>
<proteinExistence type="predicted"/>
<dbReference type="GO" id="GO:0008775">
    <property type="term" value="F:acetate CoA-transferase activity"/>
    <property type="evidence" value="ECO:0007669"/>
    <property type="project" value="InterPro"/>
</dbReference>
<dbReference type="InterPro" id="IPR046433">
    <property type="entry name" value="ActCoA_hydro"/>
</dbReference>
<dbReference type="PANTHER" id="PTHR21432:SF20">
    <property type="entry name" value="ACETYL-COA HYDROLASE"/>
    <property type="match status" value="1"/>
</dbReference>
<dbReference type="GO" id="GO:0005739">
    <property type="term" value="C:mitochondrion"/>
    <property type="evidence" value="ECO:0007669"/>
    <property type="project" value="TreeGrafter"/>
</dbReference>
<protein>
    <submittedName>
        <fullName evidence="3">Acetyl-CoA acetyltransferase</fullName>
    </submittedName>
</protein>
<accession>A0A0R3QMD1</accession>
<dbReference type="Gene3D" id="3.40.1080.20">
    <property type="entry name" value="Acetyl-CoA hydrolase/transferase C-terminal domain"/>
    <property type="match status" value="1"/>
</dbReference>
<reference evidence="3" key="1">
    <citation type="submission" date="2017-02" db="UniProtKB">
        <authorList>
            <consortium name="WormBaseParasite"/>
        </authorList>
    </citation>
    <scope>IDENTIFICATION</scope>
</reference>
<evidence type="ECO:0000313" key="3">
    <source>
        <dbReference type="WBParaSite" id="BTMF_0000886601-mRNA-1"/>
    </source>
</evidence>
<dbReference type="GO" id="GO:0006083">
    <property type="term" value="P:acetate metabolic process"/>
    <property type="evidence" value="ECO:0007669"/>
    <property type="project" value="InterPro"/>
</dbReference>
<organism evidence="3">
    <name type="scientific">Brugia timori</name>
    <dbReference type="NCBI Taxonomy" id="42155"/>
    <lineage>
        <taxon>Eukaryota</taxon>
        <taxon>Metazoa</taxon>
        <taxon>Ecdysozoa</taxon>
        <taxon>Nematoda</taxon>
        <taxon>Chromadorea</taxon>
        <taxon>Rhabditida</taxon>
        <taxon>Spirurina</taxon>
        <taxon>Spiruromorpha</taxon>
        <taxon>Filarioidea</taxon>
        <taxon>Onchocercidae</taxon>
        <taxon>Brugia</taxon>
    </lineage>
</organism>
<dbReference type="AlphaFoldDB" id="A0A0R3QMD1"/>
<reference evidence="1 2" key="2">
    <citation type="submission" date="2018-11" db="EMBL/GenBank/DDBJ databases">
        <authorList>
            <consortium name="Pathogen Informatics"/>
        </authorList>
    </citation>
    <scope>NUCLEOTIDE SEQUENCE [LARGE SCALE GENOMIC DNA]</scope>
</reference>
<sequence>MRQRAYELIRISHPSQREKLEKAAFERMKVMPSLD</sequence>
<dbReference type="WBParaSite" id="BTMF_0000886601-mRNA-1">
    <property type="protein sequence ID" value="BTMF_0000886601-mRNA-1"/>
    <property type="gene ID" value="BTMF_0000886601"/>
</dbReference>
<keyword evidence="2" id="KW-1185">Reference proteome</keyword>